<feature type="domain" description="FAD linked oxidase N-terminal" evidence="1">
    <location>
        <begin position="45"/>
        <end position="148"/>
    </location>
</feature>
<protein>
    <submittedName>
        <fullName evidence="2">FAD-binding protein</fullName>
    </submittedName>
</protein>
<proteinExistence type="predicted"/>
<dbReference type="InterPro" id="IPR016169">
    <property type="entry name" value="FAD-bd_PCMH_sub2"/>
</dbReference>
<keyword evidence="3" id="KW-1185">Reference proteome</keyword>
<sequence>MTYRTSTFPPAAVEALRRTVAGQIVYPTDPPYAALVGAPPGRRGPDVVVVPTSEAAVAAAVDVARTHGLAVVSAPDVAARGAEPAMLVLTHLLDSVVVDAGAATATVGPGVTWRALTEDVGGSGLEPDAAGEPGALVAATADVISARIVRADGFVHVVALPVPPPDDPGPWIVTAVVVPLVPVTDHHPTHQDQEVPS</sequence>
<dbReference type="Gene3D" id="3.30.465.10">
    <property type="match status" value="1"/>
</dbReference>
<dbReference type="InterPro" id="IPR006094">
    <property type="entry name" value="Oxid_FAD_bind_N"/>
</dbReference>
<dbReference type="SUPFAM" id="SSF56176">
    <property type="entry name" value="FAD-binding/transporter-associated domain-like"/>
    <property type="match status" value="1"/>
</dbReference>
<dbReference type="Pfam" id="PF01565">
    <property type="entry name" value="FAD_binding_4"/>
    <property type="match status" value="1"/>
</dbReference>
<dbReference type="OrthoDB" id="545125at2"/>
<evidence type="ECO:0000313" key="3">
    <source>
        <dbReference type="Proteomes" id="UP000294071"/>
    </source>
</evidence>
<dbReference type="InterPro" id="IPR036318">
    <property type="entry name" value="FAD-bd_PCMH-like_sf"/>
</dbReference>
<comment type="caution">
    <text evidence="2">The sequence shown here is derived from an EMBL/GenBank/DDBJ whole genome shotgun (WGS) entry which is preliminary data.</text>
</comment>
<gene>
    <name evidence="2" type="ORF">EUA93_15435</name>
</gene>
<dbReference type="GO" id="GO:0050660">
    <property type="term" value="F:flavin adenine dinucleotide binding"/>
    <property type="evidence" value="ECO:0007669"/>
    <property type="project" value="InterPro"/>
</dbReference>
<reference evidence="2 3" key="1">
    <citation type="submission" date="2019-01" db="EMBL/GenBank/DDBJ databases">
        <title>Novel species of Nocardioides.</title>
        <authorList>
            <person name="Liu Q."/>
            <person name="Xin Y.-H."/>
        </authorList>
    </citation>
    <scope>NUCLEOTIDE SEQUENCE [LARGE SCALE GENOMIC DNA]</scope>
    <source>
        <strain evidence="2 3">CGMCC 4.6882</strain>
    </source>
</reference>
<accession>A0A4Q2S224</accession>
<evidence type="ECO:0000313" key="2">
    <source>
        <dbReference type="EMBL" id="RYB95607.1"/>
    </source>
</evidence>
<organism evidence="2 3">
    <name type="scientific">Nocardioides oleivorans</name>
    <dbReference type="NCBI Taxonomy" id="273676"/>
    <lineage>
        <taxon>Bacteria</taxon>
        <taxon>Bacillati</taxon>
        <taxon>Actinomycetota</taxon>
        <taxon>Actinomycetes</taxon>
        <taxon>Propionibacteriales</taxon>
        <taxon>Nocardioidaceae</taxon>
        <taxon>Nocardioides</taxon>
    </lineage>
</organism>
<evidence type="ECO:0000259" key="1">
    <source>
        <dbReference type="Pfam" id="PF01565"/>
    </source>
</evidence>
<dbReference type="Proteomes" id="UP000294071">
    <property type="component" value="Unassembled WGS sequence"/>
</dbReference>
<dbReference type="AlphaFoldDB" id="A0A4Q2S224"/>
<dbReference type="EMBL" id="SDWT01000001">
    <property type="protein sequence ID" value="RYB95607.1"/>
    <property type="molecule type" value="Genomic_DNA"/>
</dbReference>
<name>A0A4Q2S224_9ACTN</name>
<dbReference type="RefSeq" id="WP_129400937.1">
    <property type="nucleotide sequence ID" value="NZ_SDWT01000001.1"/>
</dbReference>